<evidence type="ECO:0000256" key="1">
    <source>
        <dbReference type="SAM" id="MobiDB-lite"/>
    </source>
</evidence>
<protein>
    <submittedName>
        <fullName evidence="2">Uncharacterized protein</fullName>
    </submittedName>
</protein>
<dbReference type="EMBL" id="ML004433">
    <property type="protein sequence ID" value="RKP32133.1"/>
    <property type="molecule type" value="Genomic_DNA"/>
</dbReference>
<keyword evidence="3" id="KW-1185">Reference proteome</keyword>
<feature type="compositionally biased region" description="Basic and acidic residues" evidence="1">
    <location>
        <begin position="30"/>
        <end position="45"/>
    </location>
</feature>
<name>A0A4P9ZGR6_9ASCO</name>
<feature type="compositionally biased region" description="Polar residues" evidence="1">
    <location>
        <begin position="19"/>
        <end position="29"/>
    </location>
</feature>
<sequence>MNSEMTPSAAEAGARETEILSTQTLYSTQEQKRVSEDSKMEDKISRPKCTSEGNNMISVLEAEDREEMDKTLENDDDQANPCTTAKQQLSSEMQKNNDFVPSNGYKLIFAAAKKFDFDESAVAALICVVSDESLV</sequence>
<feature type="region of interest" description="Disordered" evidence="1">
    <location>
        <begin position="1"/>
        <end position="97"/>
    </location>
</feature>
<dbReference type="Proteomes" id="UP000268321">
    <property type="component" value="Unassembled WGS sequence"/>
</dbReference>
<gene>
    <name evidence="2" type="ORF">METBISCDRAFT_21655</name>
</gene>
<evidence type="ECO:0000313" key="3">
    <source>
        <dbReference type="Proteomes" id="UP000268321"/>
    </source>
</evidence>
<feature type="compositionally biased region" description="Polar residues" evidence="1">
    <location>
        <begin position="80"/>
        <end position="97"/>
    </location>
</feature>
<dbReference type="AlphaFoldDB" id="A0A4P9ZGR6"/>
<organism evidence="2 3">
    <name type="scientific">Metschnikowia bicuspidata</name>
    <dbReference type="NCBI Taxonomy" id="27322"/>
    <lineage>
        <taxon>Eukaryota</taxon>
        <taxon>Fungi</taxon>
        <taxon>Dikarya</taxon>
        <taxon>Ascomycota</taxon>
        <taxon>Saccharomycotina</taxon>
        <taxon>Pichiomycetes</taxon>
        <taxon>Metschnikowiaceae</taxon>
        <taxon>Metschnikowia</taxon>
    </lineage>
</organism>
<proteinExistence type="predicted"/>
<evidence type="ECO:0000313" key="2">
    <source>
        <dbReference type="EMBL" id="RKP32133.1"/>
    </source>
</evidence>
<reference evidence="3" key="1">
    <citation type="journal article" date="2018" name="Nat. Microbiol.">
        <title>Leveraging single-cell genomics to expand the fungal tree of life.</title>
        <authorList>
            <person name="Ahrendt S.R."/>
            <person name="Quandt C.A."/>
            <person name="Ciobanu D."/>
            <person name="Clum A."/>
            <person name="Salamov A."/>
            <person name="Andreopoulos B."/>
            <person name="Cheng J.F."/>
            <person name="Woyke T."/>
            <person name="Pelin A."/>
            <person name="Henrissat B."/>
            <person name="Reynolds N.K."/>
            <person name="Benny G.L."/>
            <person name="Smith M.E."/>
            <person name="James T.Y."/>
            <person name="Grigoriev I.V."/>
        </authorList>
    </citation>
    <scope>NUCLEOTIDE SEQUENCE [LARGE SCALE GENOMIC DNA]</scope>
    <source>
        <strain evidence="3">Baker2002</strain>
    </source>
</reference>
<accession>A0A4P9ZGR6</accession>